<evidence type="ECO:0000256" key="5">
    <source>
        <dbReference type="ARBA" id="ARBA00022729"/>
    </source>
</evidence>
<evidence type="ECO:0000256" key="9">
    <source>
        <dbReference type="ARBA" id="ARBA00034075"/>
    </source>
</evidence>
<dbReference type="GO" id="GO:0045493">
    <property type="term" value="P:xylan catabolic process"/>
    <property type="evidence" value="ECO:0007669"/>
    <property type="project" value="UniProtKB-KW"/>
</dbReference>
<dbReference type="Proteomes" id="UP001365542">
    <property type="component" value="Unassembled WGS sequence"/>
</dbReference>
<keyword evidence="12" id="KW-1185">Reference proteome</keyword>
<keyword evidence="5 10" id="KW-0732">Signal</keyword>
<evidence type="ECO:0000313" key="12">
    <source>
        <dbReference type="Proteomes" id="UP001365542"/>
    </source>
</evidence>
<evidence type="ECO:0000256" key="7">
    <source>
        <dbReference type="ARBA" id="ARBA00022837"/>
    </source>
</evidence>
<proteinExistence type="inferred from homology"/>
<evidence type="ECO:0000256" key="10">
    <source>
        <dbReference type="RuleBase" id="RU361238"/>
    </source>
</evidence>
<keyword evidence="3" id="KW-0858">Xylan degradation</keyword>
<evidence type="ECO:0000313" key="11">
    <source>
        <dbReference type="EMBL" id="KAK6538269.1"/>
    </source>
</evidence>
<reference evidence="11 12" key="1">
    <citation type="submission" date="2019-10" db="EMBL/GenBank/DDBJ databases">
        <authorList>
            <person name="Palmer J.M."/>
        </authorList>
    </citation>
    <scope>NUCLEOTIDE SEQUENCE [LARGE SCALE GENOMIC DNA]</scope>
    <source>
        <strain evidence="11 12">TWF694</strain>
    </source>
</reference>
<dbReference type="EMBL" id="JAVHJO010000008">
    <property type="protein sequence ID" value="KAK6538269.1"/>
    <property type="molecule type" value="Genomic_DNA"/>
</dbReference>
<evidence type="ECO:0000256" key="1">
    <source>
        <dbReference type="ARBA" id="ARBA00006249"/>
    </source>
</evidence>
<dbReference type="InterPro" id="IPR029058">
    <property type="entry name" value="AB_hydrolase_fold"/>
</dbReference>
<dbReference type="EC" id="3.1.1.-" evidence="10"/>
<keyword evidence="8" id="KW-1015">Disulfide bond</keyword>
<dbReference type="PANTHER" id="PTHR33938">
    <property type="entry name" value="FERULOYL ESTERASE B-RELATED"/>
    <property type="match status" value="1"/>
</dbReference>
<keyword evidence="2" id="KW-0719">Serine esterase</keyword>
<sequence>MKVTHLAAISVLLFTSTPSLVTASGNNFTRRCGRLIQTFKNANTTVLLSTYVTKGTNVTYPDSDPTCQSSVIAMADVCRLRLNVTTSSSSNVIMEVWMPTNWADTNKRFAMTSDGGVSGCIDLDDLTFTTTLGFSTVGHNNGHDGTDSLAFLNKPEVIKDFSYRAVQVATKVGKTATNFFYQDTLNKSYYWGCSGAGRSGMKAAQSFPEEFDGIIAGDPASEFHRVVAGGLSYWYHMGNTTAPTWLNFDQWTAINAEVLAQCDTLDGVKDNVLEDPFQCKPRFDAMLCSDGETWAKDKCLTAVQVAAVEKIYSPVYGDKGRFIFPAVQPGNDQVFGFYLVYGSPDEIATHYLKYGFYNDANWQLPSTLDGFLPVMDDLLDRDPYGVSANNPDLSKLRSLGHKLLVYHGGSDGFYTPQNTIDQYENVSKNMTLRSSQLDEFFRFFMIPGMNHCTGGNGAWYMGGPGQVGMGVTGVNANDSLIMQMVKWVEEGKAPETIRGYAIGASGGAEGAVRDHCKWPAKNHYKGGNANDASSWECKLNSLYN</sequence>
<keyword evidence="3" id="KW-0624">Polysaccharide degradation</keyword>
<dbReference type="PANTHER" id="PTHR33938:SF15">
    <property type="entry name" value="FERULOYL ESTERASE B-RELATED"/>
    <property type="match status" value="1"/>
</dbReference>
<keyword evidence="7" id="KW-0106">Calcium</keyword>
<evidence type="ECO:0000256" key="4">
    <source>
        <dbReference type="ARBA" id="ARBA00022723"/>
    </source>
</evidence>
<name>A0AAV9X858_9PEZI</name>
<evidence type="ECO:0000256" key="3">
    <source>
        <dbReference type="ARBA" id="ARBA00022651"/>
    </source>
</evidence>
<comment type="similarity">
    <text evidence="1 10">Belongs to the tannase family.</text>
</comment>
<dbReference type="Pfam" id="PF07519">
    <property type="entry name" value="Tannase"/>
    <property type="match status" value="2"/>
</dbReference>
<keyword evidence="6 10" id="KW-0378">Hydrolase</keyword>
<accession>A0AAV9X858</accession>
<dbReference type="InterPro" id="IPR011118">
    <property type="entry name" value="Tannase/feruloyl_esterase"/>
</dbReference>
<protein>
    <recommendedName>
        <fullName evidence="10">Carboxylic ester hydrolase</fullName>
        <ecNumber evidence="10">3.1.1.-</ecNumber>
    </recommendedName>
</protein>
<evidence type="ECO:0000256" key="2">
    <source>
        <dbReference type="ARBA" id="ARBA00022487"/>
    </source>
</evidence>
<dbReference type="GO" id="GO:0046872">
    <property type="term" value="F:metal ion binding"/>
    <property type="evidence" value="ECO:0007669"/>
    <property type="project" value="UniProtKB-KW"/>
</dbReference>
<comment type="caution">
    <text evidence="11">The sequence shown here is derived from an EMBL/GenBank/DDBJ whole genome shotgun (WGS) entry which is preliminary data.</text>
</comment>
<dbReference type="AlphaFoldDB" id="A0AAV9X858"/>
<evidence type="ECO:0000256" key="6">
    <source>
        <dbReference type="ARBA" id="ARBA00022801"/>
    </source>
</evidence>
<feature type="signal peptide" evidence="10">
    <location>
        <begin position="1"/>
        <end position="23"/>
    </location>
</feature>
<dbReference type="GO" id="GO:0030600">
    <property type="term" value="F:feruloyl esterase activity"/>
    <property type="evidence" value="ECO:0007669"/>
    <property type="project" value="UniProtKB-EC"/>
</dbReference>
<evidence type="ECO:0000256" key="8">
    <source>
        <dbReference type="ARBA" id="ARBA00023157"/>
    </source>
</evidence>
<keyword evidence="3" id="KW-0119">Carbohydrate metabolism</keyword>
<comment type="catalytic activity">
    <reaction evidence="9">
        <text>feruloyl-polysaccharide + H2O = ferulate + polysaccharide.</text>
        <dbReference type="EC" id="3.1.1.73"/>
    </reaction>
</comment>
<organism evidence="11 12">
    <name type="scientific">Orbilia ellipsospora</name>
    <dbReference type="NCBI Taxonomy" id="2528407"/>
    <lineage>
        <taxon>Eukaryota</taxon>
        <taxon>Fungi</taxon>
        <taxon>Dikarya</taxon>
        <taxon>Ascomycota</taxon>
        <taxon>Pezizomycotina</taxon>
        <taxon>Orbiliomycetes</taxon>
        <taxon>Orbiliales</taxon>
        <taxon>Orbiliaceae</taxon>
        <taxon>Orbilia</taxon>
    </lineage>
</organism>
<dbReference type="SUPFAM" id="SSF53474">
    <property type="entry name" value="alpha/beta-Hydrolases"/>
    <property type="match status" value="1"/>
</dbReference>
<keyword evidence="4" id="KW-0479">Metal-binding</keyword>
<gene>
    <name evidence="11" type="primary">FAEB-2_6</name>
    <name evidence="11" type="ORF">TWF694_011148</name>
</gene>
<feature type="chain" id="PRO_5043095638" description="Carboxylic ester hydrolase" evidence="10">
    <location>
        <begin position="24"/>
        <end position="544"/>
    </location>
</feature>